<proteinExistence type="predicted"/>
<evidence type="ECO:0000313" key="2">
    <source>
        <dbReference type="Proteomes" id="UP000324800"/>
    </source>
</evidence>
<gene>
    <name evidence="1" type="ORF">EZS28_046351</name>
</gene>
<reference evidence="1 2" key="1">
    <citation type="submission" date="2019-03" db="EMBL/GenBank/DDBJ databases">
        <title>Single cell metagenomics reveals metabolic interactions within the superorganism composed of flagellate Streblomastix strix and complex community of Bacteroidetes bacteria on its surface.</title>
        <authorList>
            <person name="Treitli S.C."/>
            <person name="Kolisko M."/>
            <person name="Husnik F."/>
            <person name="Keeling P."/>
            <person name="Hampl V."/>
        </authorList>
    </citation>
    <scope>NUCLEOTIDE SEQUENCE [LARGE SCALE GENOMIC DNA]</scope>
    <source>
        <strain evidence="1">ST1C</strain>
    </source>
</reference>
<comment type="caution">
    <text evidence="1">The sequence shown here is derived from an EMBL/GenBank/DDBJ whole genome shotgun (WGS) entry which is preliminary data.</text>
</comment>
<evidence type="ECO:0000313" key="1">
    <source>
        <dbReference type="EMBL" id="KAA6358122.1"/>
    </source>
</evidence>
<dbReference type="Proteomes" id="UP000324800">
    <property type="component" value="Unassembled WGS sequence"/>
</dbReference>
<name>A0A5J4TJR2_9EUKA</name>
<dbReference type="EMBL" id="SNRW01030344">
    <property type="protein sequence ID" value="KAA6358122.1"/>
    <property type="molecule type" value="Genomic_DNA"/>
</dbReference>
<feature type="non-terminal residue" evidence="1">
    <location>
        <position position="1"/>
    </location>
</feature>
<sequence length="15" mass="1633">IVSSGPKLEKYNIQG</sequence>
<protein>
    <submittedName>
        <fullName evidence="1">Uncharacterized protein</fullName>
    </submittedName>
</protein>
<organism evidence="1 2">
    <name type="scientific">Streblomastix strix</name>
    <dbReference type="NCBI Taxonomy" id="222440"/>
    <lineage>
        <taxon>Eukaryota</taxon>
        <taxon>Metamonada</taxon>
        <taxon>Preaxostyla</taxon>
        <taxon>Oxymonadida</taxon>
        <taxon>Streblomastigidae</taxon>
        <taxon>Streblomastix</taxon>
    </lineage>
</organism>
<accession>A0A5J4TJR2</accession>